<dbReference type="RefSeq" id="WP_026990284.1">
    <property type="nucleotide sequence ID" value="NZ_JRLY01000039.1"/>
</dbReference>
<dbReference type="InterPro" id="IPR022385">
    <property type="entry name" value="Rhs_assc_core"/>
</dbReference>
<dbReference type="Proteomes" id="UP000030111">
    <property type="component" value="Unassembled WGS sequence"/>
</dbReference>
<evidence type="ECO:0008006" key="3">
    <source>
        <dbReference type="Google" id="ProtNLM"/>
    </source>
</evidence>
<dbReference type="OrthoDB" id="2972467at2"/>
<dbReference type="eggNOG" id="COG3209">
    <property type="taxonomic scope" value="Bacteria"/>
</dbReference>
<keyword evidence="2" id="KW-1185">Reference proteome</keyword>
<name>A0A0A2MRJ2_9FLAO</name>
<dbReference type="EMBL" id="JRLY01000039">
    <property type="protein sequence ID" value="KGO90880.1"/>
    <property type="molecule type" value="Genomic_DNA"/>
</dbReference>
<protein>
    <recommendedName>
        <fullName evidence="3">RHS repeat-associated core domain-containing protein</fullName>
    </recommendedName>
</protein>
<dbReference type="NCBIfam" id="TIGR03696">
    <property type="entry name" value="Rhs_assc_core"/>
    <property type="match status" value="1"/>
</dbReference>
<dbReference type="AlphaFoldDB" id="A0A0A2MRJ2"/>
<organism evidence="1 2">
    <name type="scientific">Flavobacterium subsaxonicum WB 4.1-42 = DSM 21790</name>
    <dbReference type="NCBI Taxonomy" id="1121898"/>
    <lineage>
        <taxon>Bacteria</taxon>
        <taxon>Pseudomonadati</taxon>
        <taxon>Bacteroidota</taxon>
        <taxon>Flavobacteriia</taxon>
        <taxon>Flavobacteriales</taxon>
        <taxon>Flavobacteriaceae</taxon>
        <taxon>Flavobacterium</taxon>
    </lineage>
</organism>
<sequence>MLVPGRHGNTPEYRYGFNGKEMDDEVKGEGLQYDYGFRIYDPRLGRFLSMDPLFSGYPYYTPYQFAGNRPIWAVDLDGLEELTRTKVNVFKINVYGTYYDEFEDPKTGEYHKAYKEVIQEGDPGAETEITTYDYHYAGDSQYRLHKSFKVTPGKPLPTPSVEVPATDPNDNNKLITSPIIVNVEKPAIQTTKQLDVIKKVNQPSVKKTVPKPNVAIKQPNNVITSSTTTRIDKVKLSVDFENDRKNFADPQEAAKILGPILNKLKANPNNTITLSPNTYYKKNKDILDMGGLMADGDTSNELVKLRGQTLIKWFTSRGVNPNQIKIDTSNSYDKQPNVTGTLTTTTTTKNN</sequence>
<evidence type="ECO:0000313" key="2">
    <source>
        <dbReference type="Proteomes" id="UP000030111"/>
    </source>
</evidence>
<dbReference type="InterPro" id="IPR050708">
    <property type="entry name" value="T6SS_VgrG/RHS"/>
</dbReference>
<dbReference type="PANTHER" id="PTHR32305:SF15">
    <property type="entry name" value="PROTEIN RHSA-RELATED"/>
    <property type="match status" value="1"/>
</dbReference>
<reference evidence="1 2" key="1">
    <citation type="submission" date="2013-09" db="EMBL/GenBank/DDBJ databases">
        <authorList>
            <person name="Zeng Z."/>
            <person name="Chen C."/>
        </authorList>
    </citation>
    <scope>NUCLEOTIDE SEQUENCE [LARGE SCALE GENOMIC DNA]</scope>
    <source>
        <strain evidence="1 2">WB 4.1-42</strain>
    </source>
</reference>
<comment type="caution">
    <text evidence="1">The sequence shown here is derived from an EMBL/GenBank/DDBJ whole genome shotgun (WGS) entry which is preliminary data.</text>
</comment>
<dbReference type="PANTHER" id="PTHR32305">
    <property type="match status" value="1"/>
</dbReference>
<dbReference type="Gene3D" id="2.180.10.10">
    <property type="entry name" value="RHS repeat-associated core"/>
    <property type="match status" value="1"/>
</dbReference>
<proteinExistence type="predicted"/>
<gene>
    <name evidence="1" type="ORF">Q766_21040</name>
</gene>
<dbReference type="STRING" id="1121898.GCA_000422725_01400"/>
<evidence type="ECO:0000313" key="1">
    <source>
        <dbReference type="EMBL" id="KGO90880.1"/>
    </source>
</evidence>
<accession>A0A0A2MRJ2</accession>